<reference evidence="1" key="1">
    <citation type="submission" date="2019-12" db="EMBL/GenBank/DDBJ databases">
        <title>Genome sequencing and annotation of Brassica cretica.</title>
        <authorList>
            <person name="Studholme D.J."/>
            <person name="Sarris P.F."/>
        </authorList>
    </citation>
    <scope>NUCLEOTIDE SEQUENCE</scope>
    <source>
        <strain evidence="1">PFS-102/07</strain>
        <tissue evidence="1">Leaf</tissue>
    </source>
</reference>
<dbReference type="AlphaFoldDB" id="A0A8S9K056"/>
<accession>A0A8S9K056</accession>
<protein>
    <submittedName>
        <fullName evidence="1">Uncharacterized protein</fullName>
    </submittedName>
</protein>
<comment type="caution">
    <text evidence="1">The sequence shown here is derived from an EMBL/GenBank/DDBJ whole genome shotgun (WGS) entry which is preliminary data.</text>
</comment>
<organism evidence="1">
    <name type="scientific">Brassica cretica</name>
    <name type="common">Mustard</name>
    <dbReference type="NCBI Taxonomy" id="69181"/>
    <lineage>
        <taxon>Eukaryota</taxon>
        <taxon>Viridiplantae</taxon>
        <taxon>Streptophyta</taxon>
        <taxon>Embryophyta</taxon>
        <taxon>Tracheophyta</taxon>
        <taxon>Spermatophyta</taxon>
        <taxon>Magnoliopsida</taxon>
        <taxon>eudicotyledons</taxon>
        <taxon>Gunneridae</taxon>
        <taxon>Pentapetalae</taxon>
        <taxon>rosids</taxon>
        <taxon>malvids</taxon>
        <taxon>Brassicales</taxon>
        <taxon>Brassicaceae</taxon>
        <taxon>Brassiceae</taxon>
        <taxon>Brassica</taxon>
    </lineage>
</organism>
<proteinExistence type="predicted"/>
<gene>
    <name evidence="1" type="ORF">F2Q70_00035668</name>
</gene>
<name>A0A8S9K056_BRACR</name>
<dbReference type="EMBL" id="QGKY02000246">
    <property type="protein sequence ID" value="KAF2587013.1"/>
    <property type="molecule type" value="Genomic_DNA"/>
</dbReference>
<sequence length="73" mass="8207">MSRTSPDLNNTVTSVIQSKIGEEIGTDGWIEVHHTRDGKLVIQHRVLKAVEVLVSQDNERGGEFLLESSRVFF</sequence>
<evidence type="ECO:0000313" key="1">
    <source>
        <dbReference type="EMBL" id="KAF2587013.1"/>
    </source>
</evidence>